<keyword evidence="2" id="KW-1185">Reference proteome</keyword>
<name>A0AAV4S271_9ARAC</name>
<sequence>MSLSTLTETVCNEGSLSLFEPLRRRSGRFAESDALPATFTLPLGEKFPNPSWLLCDRFGPRAVAVQRRTAGVSEGDTRLEYLRNCCSKSKYRTET</sequence>
<dbReference type="AlphaFoldDB" id="A0AAV4S271"/>
<protein>
    <submittedName>
        <fullName evidence="1">Uncharacterized protein</fullName>
    </submittedName>
</protein>
<organism evidence="1 2">
    <name type="scientific">Caerostris darwini</name>
    <dbReference type="NCBI Taxonomy" id="1538125"/>
    <lineage>
        <taxon>Eukaryota</taxon>
        <taxon>Metazoa</taxon>
        <taxon>Ecdysozoa</taxon>
        <taxon>Arthropoda</taxon>
        <taxon>Chelicerata</taxon>
        <taxon>Arachnida</taxon>
        <taxon>Araneae</taxon>
        <taxon>Araneomorphae</taxon>
        <taxon>Entelegynae</taxon>
        <taxon>Araneoidea</taxon>
        <taxon>Araneidae</taxon>
        <taxon>Caerostris</taxon>
    </lineage>
</organism>
<evidence type="ECO:0000313" key="1">
    <source>
        <dbReference type="EMBL" id="GIY28140.1"/>
    </source>
</evidence>
<comment type="caution">
    <text evidence="1">The sequence shown here is derived from an EMBL/GenBank/DDBJ whole genome shotgun (WGS) entry which is preliminary data.</text>
</comment>
<gene>
    <name evidence="1" type="ORF">CDAR_441972</name>
</gene>
<dbReference type="EMBL" id="BPLQ01007140">
    <property type="protein sequence ID" value="GIY28140.1"/>
    <property type="molecule type" value="Genomic_DNA"/>
</dbReference>
<reference evidence="1 2" key="1">
    <citation type="submission" date="2021-06" db="EMBL/GenBank/DDBJ databases">
        <title>Caerostris darwini draft genome.</title>
        <authorList>
            <person name="Kono N."/>
            <person name="Arakawa K."/>
        </authorList>
    </citation>
    <scope>NUCLEOTIDE SEQUENCE [LARGE SCALE GENOMIC DNA]</scope>
</reference>
<dbReference type="Proteomes" id="UP001054837">
    <property type="component" value="Unassembled WGS sequence"/>
</dbReference>
<proteinExistence type="predicted"/>
<evidence type="ECO:0000313" key="2">
    <source>
        <dbReference type="Proteomes" id="UP001054837"/>
    </source>
</evidence>
<accession>A0AAV4S271</accession>